<dbReference type="Proteomes" id="UP000441354">
    <property type="component" value="Unassembled WGS sequence"/>
</dbReference>
<evidence type="ECO:0008006" key="3">
    <source>
        <dbReference type="Google" id="ProtNLM"/>
    </source>
</evidence>
<evidence type="ECO:0000313" key="1">
    <source>
        <dbReference type="EMBL" id="KAB2331427.1"/>
    </source>
</evidence>
<dbReference type="EMBL" id="WBOT01000005">
    <property type="protein sequence ID" value="KAB2331427.1"/>
    <property type="molecule type" value="Genomic_DNA"/>
</dbReference>
<accession>A0A7V7UUP0</accession>
<dbReference type="AlphaFoldDB" id="A0A7V7UUP0"/>
<protein>
    <recommendedName>
        <fullName evidence="3">DUF3906 domain-containing protein</fullName>
    </recommendedName>
</protein>
<gene>
    <name evidence="1" type="ORF">F7732_16420</name>
</gene>
<evidence type="ECO:0000313" key="2">
    <source>
        <dbReference type="Proteomes" id="UP000441354"/>
    </source>
</evidence>
<name>A0A7V7UUP0_9BACI</name>
<sequence>MQRFLFEYEIISSGISREHSIVAKDEADAKNVAVERIADMEFTDVEDIKLGRLVKAIELKDTYYECEGCT</sequence>
<organism evidence="1 2">
    <name type="scientific">Bacillus mesophilum</name>
    <dbReference type="NCBI Taxonomy" id="1071718"/>
    <lineage>
        <taxon>Bacteria</taxon>
        <taxon>Bacillati</taxon>
        <taxon>Bacillota</taxon>
        <taxon>Bacilli</taxon>
        <taxon>Bacillales</taxon>
        <taxon>Bacillaceae</taxon>
        <taxon>Bacillus</taxon>
    </lineage>
</organism>
<dbReference type="RefSeq" id="WP_066448830.1">
    <property type="nucleotide sequence ID" value="NZ_WBOT01000005.1"/>
</dbReference>
<reference evidence="1 2" key="1">
    <citation type="journal article" date="2014" name="Arch. Microbiol.">
        <title>Bacillus mesophilum sp. nov., strain IITR-54T, a novel 4-chlorobiphenyl dechlorinating bacterium.</title>
        <authorList>
            <person name="Manickam N."/>
            <person name="Singh N.K."/>
            <person name="Bajaj A."/>
            <person name="Kumar R.M."/>
            <person name="Kaur G."/>
            <person name="Kaur N."/>
            <person name="Bala M."/>
            <person name="Kumar A."/>
            <person name="Mayilraj S."/>
        </authorList>
    </citation>
    <scope>NUCLEOTIDE SEQUENCE [LARGE SCALE GENOMIC DNA]</scope>
    <source>
        <strain evidence="1 2">IITR-54</strain>
    </source>
</reference>
<comment type="caution">
    <text evidence="1">The sequence shown here is derived from an EMBL/GenBank/DDBJ whole genome shotgun (WGS) entry which is preliminary data.</text>
</comment>
<dbReference type="OrthoDB" id="2624449at2"/>
<keyword evidence="2" id="KW-1185">Reference proteome</keyword>
<proteinExistence type="predicted"/>